<dbReference type="Proteomes" id="UP001195483">
    <property type="component" value="Unassembled WGS sequence"/>
</dbReference>
<evidence type="ECO:0000313" key="2">
    <source>
        <dbReference type="Proteomes" id="UP001195483"/>
    </source>
</evidence>
<protein>
    <submittedName>
        <fullName evidence="1">Uncharacterized protein</fullName>
    </submittedName>
</protein>
<evidence type="ECO:0000313" key="1">
    <source>
        <dbReference type="EMBL" id="KAK3586948.1"/>
    </source>
</evidence>
<comment type="caution">
    <text evidence="1">The sequence shown here is derived from an EMBL/GenBank/DDBJ whole genome shotgun (WGS) entry which is preliminary data.</text>
</comment>
<sequence>MAEYDYQMSFPRRRDNGPECLNTISSGKKREENMPDFLNTLPSGPKFKERLWSEGTLTSKRHLKKRQQCSVNALSMRARKGWTRVSKSTFKRAIRYGQTLVITFLSIRKRRIRRICTTI</sequence>
<name>A0AAE0VQK3_9BIVA</name>
<organism evidence="1 2">
    <name type="scientific">Potamilus streckersoni</name>
    <dbReference type="NCBI Taxonomy" id="2493646"/>
    <lineage>
        <taxon>Eukaryota</taxon>
        <taxon>Metazoa</taxon>
        <taxon>Spiralia</taxon>
        <taxon>Lophotrochozoa</taxon>
        <taxon>Mollusca</taxon>
        <taxon>Bivalvia</taxon>
        <taxon>Autobranchia</taxon>
        <taxon>Heteroconchia</taxon>
        <taxon>Palaeoheterodonta</taxon>
        <taxon>Unionida</taxon>
        <taxon>Unionoidea</taxon>
        <taxon>Unionidae</taxon>
        <taxon>Ambleminae</taxon>
        <taxon>Lampsilini</taxon>
        <taxon>Potamilus</taxon>
    </lineage>
</organism>
<reference evidence="1" key="1">
    <citation type="journal article" date="2021" name="Genome Biol. Evol.">
        <title>A High-Quality Reference Genome for a Parasitic Bivalve with Doubly Uniparental Inheritance (Bivalvia: Unionida).</title>
        <authorList>
            <person name="Smith C.H."/>
        </authorList>
    </citation>
    <scope>NUCLEOTIDE SEQUENCE</scope>
    <source>
        <strain evidence="1">CHS0354</strain>
    </source>
</reference>
<gene>
    <name evidence="1" type="ORF">CHS0354_026659</name>
</gene>
<reference evidence="1" key="3">
    <citation type="submission" date="2023-05" db="EMBL/GenBank/DDBJ databases">
        <authorList>
            <person name="Smith C.H."/>
        </authorList>
    </citation>
    <scope>NUCLEOTIDE SEQUENCE</scope>
    <source>
        <strain evidence="1">CHS0354</strain>
        <tissue evidence="1">Mantle</tissue>
    </source>
</reference>
<dbReference type="EMBL" id="JAEAOA010001593">
    <property type="protein sequence ID" value="KAK3586948.1"/>
    <property type="molecule type" value="Genomic_DNA"/>
</dbReference>
<dbReference type="AlphaFoldDB" id="A0AAE0VQK3"/>
<accession>A0AAE0VQK3</accession>
<keyword evidence="2" id="KW-1185">Reference proteome</keyword>
<proteinExistence type="predicted"/>
<reference evidence="1" key="2">
    <citation type="journal article" date="2021" name="Genome Biol. Evol.">
        <title>Developing a high-quality reference genome for a parasitic bivalve with doubly uniparental inheritance (Bivalvia: Unionida).</title>
        <authorList>
            <person name="Smith C.H."/>
        </authorList>
    </citation>
    <scope>NUCLEOTIDE SEQUENCE</scope>
    <source>
        <strain evidence="1">CHS0354</strain>
        <tissue evidence="1">Mantle</tissue>
    </source>
</reference>